<dbReference type="InterPro" id="IPR018449">
    <property type="entry name" value="NIL_domain"/>
</dbReference>
<comment type="caution">
    <text evidence="2">The sequence shown here is derived from an EMBL/GenBank/DDBJ whole genome shotgun (WGS) entry which is preliminary data.</text>
</comment>
<protein>
    <recommendedName>
        <fullName evidence="1">NIL domain-containing protein</fullName>
    </recommendedName>
</protein>
<evidence type="ECO:0000259" key="1">
    <source>
        <dbReference type="SMART" id="SM00930"/>
    </source>
</evidence>
<dbReference type="Gene3D" id="3.30.70.260">
    <property type="match status" value="1"/>
</dbReference>
<dbReference type="SMART" id="SM00930">
    <property type="entry name" value="NIL"/>
    <property type="match status" value="1"/>
</dbReference>
<accession>A0AAV3X2I2</accession>
<sequence>MEAINYRSLTTGVKLTVVSPVSQSSVTQIRLRLEIPPCYQQEPVISRLIREHGLIVNITGAKLGKNTGLQGCFDLELRGTPPQICSGLTYLQSLNIKVMGKANPDGDGWHC</sequence>
<reference evidence="2" key="1">
    <citation type="submission" date="2019-10" db="EMBL/GenBank/DDBJ databases">
        <title>Draft genome sequece of Microseira wollei NIES-4236.</title>
        <authorList>
            <person name="Yamaguchi H."/>
            <person name="Suzuki S."/>
            <person name="Kawachi M."/>
        </authorList>
    </citation>
    <scope>NUCLEOTIDE SEQUENCE</scope>
    <source>
        <strain evidence="2">NIES-4236</strain>
    </source>
</reference>
<dbReference type="SUPFAM" id="SSF55021">
    <property type="entry name" value="ACT-like"/>
    <property type="match status" value="1"/>
</dbReference>
<dbReference type="InterPro" id="IPR045865">
    <property type="entry name" value="ACT-like_dom_sf"/>
</dbReference>
<dbReference type="AlphaFoldDB" id="A0AAV3X2I2"/>
<organism evidence="2 3">
    <name type="scientific">Microseira wollei NIES-4236</name>
    <dbReference type="NCBI Taxonomy" id="2530354"/>
    <lineage>
        <taxon>Bacteria</taxon>
        <taxon>Bacillati</taxon>
        <taxon>Cyanobacteriota</taxon>
        <taxon>Cyanophyceae</taxon>
        <taxon>Oscillatoriophycideae</taxon>
        <taxon>Aerosakkonematales</taxon>
        <taxon>Aerosakkonemataceae</taxon>
        <taxon>Microseira</taxon>
    </lineage>
</organism>
<keyword evidence="3" id="KW-1185">Reference proteome</keyword>
<gene>
    <name evidence="2" type="ORF">MiSe_09010</name>
</gene>
<dbReference type="RefSeq" id="WP_226575337.1">
    <property type="nucleotide sequence ID" value="NZ_BLAY01000009.1"/>
</dbReference>
<proteinExistence type="predicted"/>
<name>A0AAV3X2I2_9CYAN</name>
<dbReference type="Pfam" id="PF09383">
    <property type="entry name" value="NIL"/>
    <property type="match status" value="1"/>
</dbReference>
<evidence type="ECO:0000313" key="2">
    <source>
        <dbReference type="EMBL" id="GET36153.1"/>
    </source>
</evidence>
<evidence type="ECO:0000313" key="3">
    <source>
        <dbReference type="Proteomes" id="UP001050975"/>
    </source>
</evidence>
<dbReference type="EMBL" id="BLAY01000009">
    <property type="protein sequence ID" value="GET36153.1"/>
    <property type="molecule type" value="Genomic_DNA"/>
</dbReference>
<dbReference type="Proteomes" id="UP001050975">
    <property type="component" value="Unassembled WGS sequence"/>
</dbReference>
<feature type="domain" description="NIL" evidence="1">
    <location>
        <begin position="27"/>
        <end position="101"/>
    </location>
</feature>